<dbReference type="InterPro" id="IPR036390">
    <property type="entry name" value="WH_DNA-bd_sf"/>
</dbReference>
<name>A0AGA4_LISW6</name>
<evidence type="ECO:0000256" key="3">
    <source>
        <dbReference type="ARBA" id="ARBA00023163"/>
    </source>
</evidence>
<dbReference type="InterPro" id="IPR036388">
    <property type="entry name" value="WH-like_DNA-bd_sf"/>
</dbReference>
<evidence type="ECO:0000256" key="2">
    <source>
        <dbReference type="ARBA" id="ARBA00023125"/>
    </source>
</evidence>
<gene>
    <name evidence="5" type="ordered locus">lwe0618</name>
</gene>
<dbReference type="GO" id="GO:0003700">
    <property type="term" value="F:DNA-binding transcription factor activity"/>
    <property type="evidence" value="ECO:0007669"/>
    <property type="project" value="InterPro"/>
</dbReference>
<dbReference type="PRINTS" id="PR00035">
    <property type="entry name" value="HTHGNTR"/>
</dbReference>
<dbReference type="Proteomes" id="UP000000779">
    <property type="component" value="Chromosome"/>
</dbReference>
<keyword evidence="1" id="KW-0805">Transcription regulation</keyword>
<organism evidence="5 6">
    <name type="scientific">Listeria welshimeri serovar 6b (strain ATCC 35897 / DSM 20650 / CCUG 15529 / CIP 8149 / NCTC 11857 / SLCC 5334 / V8)</name>
    <dbReference type="NCBI Taxonomy" id="386043"/>
    <lineage>
        <taxon>Bacteria</taxon>
        <taxon>Bacillati</taxon>
        <taxon>Bacillota</taxon>
        <taxon>Bacilli</taxon>
        <taxon>Bacillales</taxon>
        <taxon>Listeriaceae</taxon>
        <taxon>Listeria</taxon>
    </lineage>
</organism>
<dbReference type="SMART" id="SM00345">
    <property type="entry name" value="HTH_GNTR"/>
    <property type="match status" value="1"/>
</dbReference>
<dbReference type="AlphaFoldDB" id="A0AGA4"/>
<dbReference type="Pfam" id="PF00392">
    <property type="entry name" value="GntR"/>
    <property type="match status" value="1"/>
</dbReference>
<dbReference type="SUPFAM" id="SSF46785">
    <property type="entry name" value="Winged helix' DNA-binding domain"/>
    <property type="match status" value="1"/>
</dbReference>
<proteinExistence type="predicted"/>
<dbReference type="eggNOG" id="COG1802">
    <property type="taxonomic scope" value="Bacteria"/>
</dbReference>
<evidence type="ECO:0000313" key="6">
    <source>
        <dbReference type="Proteomes" id="UP000000779"/>
    </source>
</evidence>
<dbReference type="PROSITE" id="PS50949">
    <property type="entry name" value="HTH_GNTR"/>
    <property type="match status" value="1"/>
</dbReference>
<keyword evidence="2" id="KW-0238">DNA-binding</keyword>
<dbReference type="Gene3D" id="1.10.10.10">
    <property type="entry name" value="Winged helix-like DNA-binding domain superfamily/Winged helix DNA-binding domain"/>
    <property type="match status" value="1"/>
</dbReference>
<dbReference type="KEGG" id="lwe:lwe0618"/>
<dbReference type="PANTHER" id="PTHR43537">
    <property type="entry name" value="TRANSCRIPTIONAL REGULATOR, GNTR FAMILY"/>
    <property type="match status" value="1"/>
</dbReference>
<dbReference type="PANTHER" id="PTHR43537:SF45">
    <property type="entry name" value="GNTR FAMILY REGULATORY PROTEIN"/>
    <property type="match status" value="1"/>
</dbReference>
<keyword evidence="3" id="KW-0804">Transcription</keyword>
<accession>A0AGA4</accession>
<dbReference type="GO" id="GO:0003677">
    <property type="term" value="F:DNA binding"/>
    <property type="evidence" value="ECO:0007669"/>
    <property type="project" value="UniProtKB-KW"/>
</dbReference>
<protein>
    <submittedName>
        <fullName evidence="5">Transcriptional regulator, GntR family</fullName>
    </submittedName>
</protein>
<dbReference type="HOGENOM" id="CLU_017584_6_1_9"/>
<dbReference type="InterPro" id="IPR000524">
    <property type="entry name" value="Tscrpt_reg_HTH_GntR"/>
</dbReference>
<reference evidence="5 6" key="1">
    <citation type="journal article" date="2006" name="J. Bacteriol.">
        <title>Whole-genome sequence of Listeria welshimeri reveals common steps in genome reduction with Listeria innocua as compared to Listeria monocytogenes.</title>
        <authorList>
            <person name="Hain T."/>
            <person name="Steinweg C."/>
            <person name="Kuenne C.T."/>
            <person name="Billion A."/>
            <person name="Ghai R."/>
            <person name="Chatterjee S.S."/>
            <person name="Domann E."/>
            <person name="Kaerst U."/>
            <person name="Goesmann A."/>
            <person name="Bekel T."/>
            <person name="Bartels D."/>
            <person name="Kaiser O."/>
            <person name="Meyer F."/>
            <person name="Puehler A."/>
            <person name="Weisshaar B."/>
            <person name="Wehland J."/>
            <person name="Liang C."/>
            <person name="Dandekar T."/>
            <person name="Lampidis R."/>
            <person name="Kreft J."/>
            <person name="Goebel W."/>
            <person name="Chakraborty T."/>
        </authorList>
    </citation>
    <scope>NUCLEOTIDE SEQUENCE [LARGE SCALE GENOMIC DNA]</scope>
    <source>
        <strain evidence="6">ATCC 35897 / DSM 20650 / CIP 8149 / NCTC 11857 / SLCC 5334 / V8</strain>
    </source>
</reference>
<dbReference type="EMBL" id="AM263198">
    <property type="protein sequence ID" value="CAK20036.1"/>
    <property type="molecule type" value="Genomic_DNA"/>
</dbReference>
<feature type="domain" description="HTH gntR-type" evidence="4">
    <location>
        <begin position="7"/>
        <end position="74"/>
    </location>
</feature>
<evidence type="ECO:0000313" key="5">
    <source>
        <dbReference type="EMBL" id="CAK20036.1"/>
    </source>
</evidence>
<evidence type="ECO:0000256" key="1">
    <source>
        <dbReference type="ARBA" id="ARBA00023015"/>
    </source>
</evidence>
<sequence length="216" mass="25210">MITNKYKTLDKMVYNLLLEKIKRGELVPNQHLAEEKLATEFGVSRSPLRKAIATLTAQGIVSYHENSGTVLNDVLIDSARYVQLMDTIDIFVDAAIIRAAHFGYNIDVEKLHNHLQEMERFSYLMDVENYFNEHHRYILCLISFAENPYQVSIAKHIFFQIVHFSDGINIFKAVEIREWTNKKSSEIYEFLIQNKIELARKTVKSMFAELTIQAYR</sequence>
<evidence type="ECO:0000259" key="4">
    <source>
        <dbReference type="PROSITE" id="PS50949"/>
    </source>
</evidence>
<dbReference type="CDD" id="cd07377">
    <property type="entry name" value="WHTH_GntR"/>
    <property type="match status" value="1"/>
</dbReference>
<dbReference type="STRING" id="386043.lwe0618"/>